<gene>
    <name evidence="1" type="ORF">LTRI10_LOCUS15185</name>
</gene>
<dbReference type="EMBL" id="OZ034816">
    <property type="protein sequence ID" value="CAL1373245.1"/>
    <property type="molecule type" value="Genomic_DNA"/>
</dbReference>
<dbReference type="AlphaFoldDB" id="A0AAV2DID5"/>
<evidence type="ECO:0000313" key="2">
    <source>
        <dbReference type="Proteomes" id="UP001497516"/>
    </source>
</evidence>
<evidence type="ECO:0000313" key="1">
    <source>
        <dbReference type="EMBL" id="CAL1373245.1"/>
    </source>
</evidence>
<name>A0AAV2DID5_9ROSI</name>
<proteinExistence type="predicted"/>
<accession>A0AAV2DID5</accession>
<dbReference type="PANTHER" id="PTHR47911:SF1">
    <property type="entry name" value="OS06G0664400 PROTEIN"/>
    <property type="match status" value="1"/>
</dbReference>
<protein>
    <submittedName>
        <fullName evidence="1">Uncharacterized protein</fullName>
    </submittedName>
</protein>
<dbReference type="PANTHER" id="PTHR47911">
    <property type="entry name" value="HYDROXYPROLINE-RICH GLYCOPROTEIN-LIKE"/>
    <property type="match status" value="1"/>
</dbReference>
<keyword evidence="2" id="KW-1185">Reference proteome</keyword>
<reference evidence="1 2" key="1">
    <citation type="submission" date="2024-04" db="EMBL/GenBank/DDBJ databases">
        <authorList>
            <person name="Fracassetti M."/>
        </authorList>
    </citation>
    <scope>NUCLEOTIDE SEQUENCE [LARGE SCALE GENOMIC DNA]</scope>
</reference>
<dbReference type="Proteomes" id="UP001497516">
    <property type="component" value="Chromosome 3"/>
</dbReference>
<organism evidence="1 2">
    <name type="scientific">Linum trigynum</name>
    <dbReference type="NCBI Taxonomy" id="586398"/>
    <lineage>
        <taxon>Eukaryota</taxon>
        <taxon>Viridiplantae</taxon>
        <taxon>Streptophyta</taxon>
        <taxon>Embryophyta</taxon>
        <taxon>Tracheophyta</taxon>
        <taxon>Spermatophyta</taxon>
        <taxon>Magnoliopsida</taxon>
        <taxon>eudicotyledons</taxon>
        <taxon>Gunneridae</taxon>
        <taxon>Pentapetalae</taxon>
        <taxon>rosids</taxon>
        <taxon>fabids</taxon>
        <taxon>Malpighiales</taxon>
        <taxon>Linaceae</taxon>
        <taxon>Linum</taxon>
    </lineage>
</organism>
<sequence length="120" mass="14053">MQMGRGRGAIWEEVKEGEWGEGGDITAVEGDRREINLLLLLTILKARTFFLETKLTIELEEEYLMGEFDLNPDIDQKPPMPLRDMLEKVKPFLMSYEGIQSQEEWEVRLNVAKHFVSYQF</sequence>